<feature type="domain" description="Transcription regulator PadR N-terminal" evidence="1">
    <location>
        <begin position="16"/>
        <end position="87"/>
    </location>
</feature>
<dbReference type="PANTHER" id="PTHR33169">
    <property type="entry name" value="PADR-FAMILY TRANSCRIPTIONAL REGULATOR"/>
    <property type="match status" value="1"/>
</dbReference>
<dbReference type="PANTHER" id="PTHR33169:SF25">
    <property type="entry name" value="DNA-BINDING PROTEIN YIZB-RELATED"/>
    <property type="match status" value="1"/>
</dbReference>
<dbReference type="InterPro" id="IPR052509">
    <property type="entry name" value="Metal_resp_DNA-bind_regulator"/>
</dbReference>
<dbReference type="SUPFAM" id="SSF46785">
    <property type="entry name" value="Winged helix' DNA-binding domain"/>
    <property type="match status" value="1"/>
</dbReference>
<dbReference type="Pfam" id="PF03551">
    <property type="entry name" value="PadR"/>
    <property type="match status" value="1"/>
</dbReference>
<organism evidence="2 3">
    <name type="scientific">Lederbergia citrea</name>
    <dbReference type="NCBI Taxonomy" id="2833581"/>
    <lineage>
        <taxon>Bacteria</taxon>
        <taxon>Bacillati</taxon>
        <taxon>Bacillota</taxon>
        <taxon>Bacilli</taxon>
        <taxon>Bacillales</taxon>
        <taxon>Bacillaceae</taxon>
        <taxon>Lederbergia</taxon>
    </lineage>
</organism>
<accession>A0A942UQ10</accession>
<dbReference type="RefSeq" id="WP_213099016.1">
    <property type="nucleotide sequence ID" value="NZ_JAGYPN010000003.1"/>
</dbReference>
<dbReference type="InterPro" id="IPR036390">
    <property type="entry name" value="WH_DNA-bd_sf"/>
</dbReference>
<evidence type="ECO:0000313" key="3">
    <source>
        <dbReference type="Proteomes" id="UP000676456"/>
    </source>
</evidence>
<reference evidence="2 3" key="1">
    <citation type="submission" date="2021-05" db="EMBL/GenBank/DDBJ databases">
        <title>Novel Bacillus species.</title>
        <authorList>
            <person name="Liu G."/>
        </authorList>
    </citation>
    <scope>NUCLEOTIDE SEQUENCE [LARGE SCALE GENOMIC DNA]</scope>
    <source>
        <strain evidence="2 3">FJAT-49682</strain>
    </source>
</reference>
<keyword evidence="3" id="KW-1185">Reference proteome</keyword>
<dbReference type="AlphaFoldDB" id="A0A942UQ10"/>
<protein>
    <submittedName>
        <fullName evidence="2">PadR family transcriptional regulator</fullName>
    </submittedName>
</protein>
<dbReference type="Proteomes" id="UP000676456">
    <property type="component" value="Unassembled WGS sequence"/>
</dbReference>
<gene>
    <name evidence="2" type="ORF">KHA91_14535</name>
</gene>
<comment type="caution">
    <text evidence="2">The sequence shown here is derived from an EMBL/GenBank/DDBJ whole genome shotgun (WGS) entry which is preliminary data.</text>
</comment>
<proteinExistence type="predicted"/>
<sequence>MSSSSQMLKGVLEGCLLAVISKGETYGYEMIEQLEKYGFTMVSEGSIYPVLLRMQKDDLVKTKMKKSPTGPNRKYYTITARGEAELDAFQSRWDELVGAVGKLFAGRNEDVINQKCRLHR</sequence>
<dbReference type="EMBL" id="JAGYPN010000003">
    <property type="protein sequence ID" value="MBS4223957.1"/>
    <property type="molecule type" value="Genomic_DNA"/>
</dbReference>
<evidence type="ECO:0000313" key="2">
    <source>
        <dbReference type="EMBL" id="MBS4223957.1"/>
    </source>
</evidence>
<dbReference type="InterPro" id="IPR036388">
    <property type="entry name" value="WH-like_DNA-bd_sf"/>
</dbReference>
<dbReference type="InterPro" id="IPR005149">
    <property type="entry name" value="Tscrpt_reg_PadR_N"/>
</dbReference>
<name>A0A942UQ10_9BACI</name>
<dbReference type="Gene3D" id="1.10.10.10">
    <property type="entry name" value="Winged helix-like DNA-binding domain superfamily/Winged helix DNA-binding domain"/>
    <property type="match status" value="1"/>
</dbReference>
<evidence type="ECO:0000259" key="1">
    <source>
        <dbReference type="Pfam" id="PF03551"/>
    </source>
</evidence>